<evidence type="ECO:0000256" key="8">
    <source>
        <dbReference type="SAM" id="Phobius"/>
    </source>
</evidence>
<evidence type="ECO:0000313" key="10">
    <source>
        <dbReference type="EMBL" id="KEP69996.1"/>
    </source>
</evidence>
<dbReference type="Proteomes" id="UP000027725">
    <property type="component" value="Unassembled WGS sequence"/>
</dbReference>
<comment type="pathway">
    <text evidence="3">One-carbon metabolism; methylamine degradation.</text>
</comment>
<keyword evidence="5 8" id="KW-0812">Transmembrane</keyword>
<dbReference type="GO" id="GO:0030416">
    <property type="term" value="P:methylamine metabolic process"/>
    <property type="evidence" value="ECO:0007669"/>
    <property type="project" value="InterPro"/>
</dbReference>
<dbReference type="eggNOG" id="ENOG50315I4">
    <property type="taxonomic scope" value="Bacteria"/>
</dbReference>
<comment type="caution">
    <text evidence="10">The sequence shown here is derived from an EMBL/GenBank/DDBJ whole genome shotgun (WGS) entry which is preliminary data.</text>
</comment>
<feature type="transmembrane region" description="Helical" evidence="8">
    <location>
        <begin position="73"/>
        <end position="94"/>
    </location>
</feature>
<evidence type="ECO:0000256" key="7">
    <source>
        <dbReference type="ARBA" id="ARBA00023136"/>
    </source>
</evidence>
<organism evidence="10 11">
    <name type="scientific">Thioclava dalianensis</name>
    <dbReference type="NCBI Taxonomy" id="1185766"/>
    <lineage>
        <taxon>Bacteria</taxon>
        <taxon>Pseudomonadati</taxon>
        <taxon>Pseudomonadota</taxon>
        <taxon>Alphaproteobacteria</taxon>
        <taxon>Rhodobacterales</taxon>
        <taxon>Paracoccaceae</taxon>
        <taxon>Thioclava</taxon>
    </lineage>
</organism>
<dbReference type="GO" id="GO:0016020">
    <property type="term" value="C:membrane"/>
    <property type="evidence" value="ECO:0007669"/>
    <property type="project" value="UniProtKB-SubCell"/>
</dbReference>
<reference evidence="10 11" key="1">
    <citation type="submission" date="2014-03" db="EMBL/GenBank/DDBJ databases">
        <title>The draft genome sequence of Thioclava dalianensis DLFJ1-1.</title>
        <authorList>
            <person name="Lai Q."/>
            <person name="Shao Z."/>
        </authorList>
    </citation>
    <scope>NUCLEOTIDE SEQUENCE [LARGE SCALE GENOMIC DNA]</scope>
    <source>
        <strain evidence="10 11">DLFJ1-1</strain>
    </source>
</reference>
<dbReference type="Pfam" id="PF07291">
    <property type="entry name" value="MauE"/>
    <property type="match status" value="1"/>
</dbReference>
<accession>A0A074TDZ7</accession>
<comment type="subcellular location">
    <subcellularLocation>
        <location evidence="2">Membrane</location>
        <topology evidence="2">Multi-pass membrane protein</topology>
    </subcellularLocation>
</comment>
<evidence type="ECO:0000256" key="3">
    <source>
        <dbReference type="ARBA" id="ARBA00004856"/>
    </source>
</evidence>
<comment type="function">
    <text evidence="1">May be specifically involved in the processing, transport, and/or maturation of the MADH beta-subunit.</text>
</comment>
<name>A0A074TDZ7_9RHOB</name>
<dbReference type="InterPro" id="IPR009908">
    <property type="entry name" value="Methylamine_util_MauE"/>
</dbReference>
<dbReference type="RefSeq" id="WP_038065361.1">
    <property type="nucleotide sequence ID" value="NZ_FOVB01000002.1"/>
</dbReference>
<protein>
    <recommendedName>
        <fullName evidence="4">Methylamine utilization protein MauE</fullName>
    </recommendedName>
</protein>
<dbReference type="EMBL" id="JHEH01000009">
    <property type="protein sequence ID" value="KEP69996.1"/>
    <property type="molecule type" value="Genomic_DNA"/>
</dbReference>
<evidence type="ECO:0000256" key="4">
    <source>
        <dbReference type="ARBA" id="ARBA00019078"/>
    </source>
</evidence>
<keyword evidence="11" id="KW-1185">Reference proteome</keyword>
<feature type="transmembrane region" description="Helical" evidence="8">
    <location>
        <begin position="138"/>
        <end position="158"/>
    </location>
</feature>
<gene>
    <name evidence="10" type="ORF">DL1_20940</name>
</gene>
<evidence type="ECO:0000313" key="11">
    <source>
        <dbReference type="Proteomes" id="UP000027725"/>
    </source>
</evidence>
<evidence type="ECO:0000256" key="2">
    <source>
        <dbReference type="ARBA" id="ARBA00004141"/>
    </source>
</evidence>
<evidence type="ECO:0000256" key="5">
    <source>
        <dbReference type="ARBA" id="ARBA00022692"/>
    </source>
</evidence>
<proteinExistence type="predicted"/>
<dbReference type="AlphaFoldDB" id="A0A074TDZ7"/>
<evidence type="ECO:0000256" key="6">
    <source>
        <dbReference type="ARBA" id="ARBA00022989"/>
    </source>
</evidence>
<dbReference type="STRING" id="1185766.SAMN05216224_102835"/>
<sequence length="173" mass="18315">MVLSLLAGSLTCLIAVIVMRAAWHKFEHFLETVGFAQGYDVVPEAWAAPIVRALAIAEVVITAGLVLPWLHDWAAAAAAMLFAGYAALMLYALWQGKREIECGCGGAAQPVSYATVARNLALCATALAIALLPRVPVGLFGAVLAVLGGLVLMVIYIIGEKLASHRPHIRQTI</sequence>
<feature type="transmembrane region" description="Helical" evidence="8">
    <location>
        <begin position="115"/>
        <end position="132"/>
    </location>
</feature>
<keyword evidence="7 8" id="KW-0472">Membrane</keyword>
<evidence type="ECO:0000256" key="1">
    <source>
        <dbReference type="ARBA" id="ARBA00003475"/>
    </source>
</evidence>
<feature type="domain" description="Methylamine utilisation protein MauE" evidence="9">
    <location>
        <begin position="7"/>
        <end position="131"/>
    </location>
</feature>
<keyword evidence="6 8" id="KW-1133">Transmembrane helix</keyword>
<dbReference type="UniPathway" id="UPA00895"/>
<evidence type="ECO:0000259" key="9">
    <source>
        <dbReference type="Pfam" id="PF07291"/>
    </source>
</evidence>